<proteinExistence type="predicted"/>
<evidence type="ECO:0000256" key="1">
    <source>
        <dbReference type="SAM" id="Phobius"/>
    </source>
</evidence>
<evidence type="ECO:0000313" key="3">
    <source>
        <dbReference type="Proteomes" id="UP001152747"/>
    </source>
</evidence>
<keyword evidence="3" id="KW-1185">Reference proteome</keyword>
<protein>
    <recommendedName>
        <fullName evidence="4">Serpentine receptor class gamma</fullName>
    </recommendedName>
</protein>
<dbReference type="Proteomes" id="UP001152747">
    <property type="component" value="Unassembled WGS sequence"/>
</dbReference>
<keyword evidence="1" id="KW-1133">Transmembrane helix</keyword>
<dbReference type="PANTHER" id="PTHR22718:SF36">
    <property type="entry name" value="G_PROTEIN_RECEP_F1_2 DOMAIN-CONTAINING PROTEIN-RELATED"/>
    <property type="match status" value="1"/>
</dbReference>
<feature type="transmembrane region" description="Helical" evidence="1">
    <location>
        <begin position="43"/>
        <end position="65"/>
    </location>
</feature>
<comment type="caution">
    <text evidence="2">The sequence shown here is derived from an EMBL/GenBank/DDBJ whole genome shotgun (WGS) entry which is preliminary data.</text>
</comment>
<dbReference type="EMBL" id="CANHGI010000002">
    <property type="protein sequence ID" value="CAI5441038.1"/>
    <property type="molecule type" value="Genomic_DNA"/>
</dbReference>
<dbReference type="PANTHER" id="PTHR22718">
    <property type="entry name" value="SERPENTINE RECEPTOR, CLASS X"/>
    <property type="match status" value="1"/>
</dbReference>
<accession>A0A9P1MW48</accession>
<keyword evidence="1" id="KW-0812">Transmembrane</keyword>
<sequence length="331" mass="38118">MSGLYFNRSYFTPEILEQFVCKPSAPFCPSTQSPIESSNDLGIPFFVPLFIIIFDFLVQFANVLLIILKKYLKNSSFFAMLSVMSISILIRCMCYFISAYLTVTESKLSPLWLEISMYLEFISGYFSKLIMFFMSLNRCLCFVSKNWNEMIFEGNHYLFPIFITIILSISASILSIKTAEIYRIYDKSAGFVNISSSEFGWENVIARLFYAFPILATISYLILFLHLKKQSKLVFSKNSQKGEQKVFTQLLITVVFSGIILFCFEILNIFAEKLEFYFRISLIILLNVANFIPEILLPLIFLISNSEICTRRKVEDQKNIAPRSSTTASVP</sequence>
<dbReference type="Gene3D" id="1.20.1070.10">
    <property type="entry name" value="Rhodopsin 7-helix transmembrane proteins"/>
    <property type="match status" value="1"/>
</dbReference>
<keyword evidence="1" id="KW-0472">Membrane</keyword>
<feature type="transmembrane region" description="Helical" evidence="1">
    <location>
        <begin position="77"/>
        <end position="103"/>
    </location>
</feature>
<feature type="transmembrane region" description="Helical" evidence="1">
    <location>
        <begin position="276"/>
        <end position="303"/>
    </location>
</feature>
<feature type="transmembrane region" description="Helical" evidence="1">
    <location>
        <begin position="246"/>
        <end position="270"/>
    </location>
</feature>
<evidence type="ECO:0008006" key="4">
    <source>
        <dbReference type="Google" id="ProtNLM"/>
    </source>
</evidence>
<dbReference type="AlphaFoldDB" id="A0A9P1MW48"/>
<name>A0A9P1MW48_9PELO</name>
<feature type="transmembrane region" description="Helical" evidence="1">
    <location>
        <begin position="157"/>
        <end position="176"/>
    </location>
</feature>
<evidence type="ECO:0000313" key="2">
    <source>
        <dbReference type="EMBL" id="CAI5441038.1"/>
    </source>
</evidence>
<gene>
    <name evidence="2" type="ORF">CAMP_LOCUS3675</name>
</gene>
<organism evidence="2 3">
    <name type="scientific">Caenorhabditis angaria</name>
    <dbReference type="NCBI Taxonomy" id="860376"/>
    <lineage>
        <taxon>Eukaryota</taxon>
        <taxon>Metazoa</taxon>
        <taxon>Ecdysozoa</taxon>
        <taxon>Nematoda</taxon>
        <taxon>Chromadorea</taxon>
        <taxon>Rhabditida</taxon>
        <taxon>Rhabditina</taxon>
        <taxon>Rhabditomorpha</taxon>
        <taxon>Rhabditoidea</taxon>
        <taxon>Rhabditidae</taxon>
        <taxon>Peloderinae</taxon>
        <taxon>Caenorhabditis</taxon>
    </lineage>
</organism>
<dbReference type="SUPFAM" id="SSF81321">
    <property type="entry name" value="Family A G protein-coupled receptor-like"/>
    <property type="match status" value="1"/>
</dbReference>
<feature type="transmembrane region" description="Helical" evidence="1">
    <location>
        <begin position="115"/>
        <end position="136"/>
    </location>
</feature>
<reference evidence="2" key="1">
    <citation type="submission" date="2022-11" db="EMBL/GenBank/DDBJ databases">
        <authorList>
            <person name="Kikuchi T."/>
        </authorList>
    </citation>
    <scope>NUCLEOTIDE SEQUENCE</scope>
    <source>
        <strain evidence="2">PS1010</strain>
    </source>
</reference>
<feature type="transmembrane region" description="Helical" evidence="1">
    <location>
        <begin position="204"/>
        <end position="225"/>
    </location>
</feature>